<organism evidence="1 4">
    <name type="scientific">Brucella pseudogrignonensis</name>
    <dbReference type="NCBI Taxonomy" id="419475"/>
    <lineage>
        <taxon>Bacteria</taxon>
        <taxon>Pseudomonadati</taxon>
        <taxon>Pseudomonadota</taxon>
        <taxon>Alphaproteobacteria</taxon>
        <taxon>Hyphomicrobiales</taxon>
        <taxon>Brucellaceae</taxon>
        <taxon>Brucella/Ochrobactrum group</taxon>
        <taxon>Brucella</taxon>
    </lineage>
</organism>
<keyword evidence="3" id="KW-1185">Reference proteome</keyword>
<sequence length="74" mass="8385">MPFRGSQYRGTFTPEDLQVLQAAYNRSCAMLDRCPTTHEAKNELARAIIRTYESGEHDPEKIAAIAARVELMRS</sequence>
<evidence type="ECO:0000313" key="2">
    <source>
        <dbReference type="EMBL" id="OYR21427.1"/>
    </source>
</evidence>
<evidence type="ECO:0000313" key="4">
    <source>
        <dbReference type="Proteomes" id="UP000526233"/>
    </source>
</evidence>
<dbReference type="Proteomes" id="UP000216188">
    <property type="component" value="Unassembled WGS sequence"/>
</dbReference>
<evidence type="ECO:0000313" key="3">
    <source>
        <dbReference type="Proteomes" id="UP000216188"/>
    </source>
</evidence>
<protein>
    <submittedName>
        <fullName evidence="1">Uncharacterized protein</fullName>
    </submittedName>
</protein>
<dbReference type="STRING" id="419475.A8A54_14080"/>
<evidence type="ECO:0000313" key="1">
    <source>
        <dbReference type="EMBL" id="NNV19683.1"/>
    </source>
</evidence>
<reference evidence="2 3" key="1">
    <citation type="submission" date="2017-07" db="EMBL/GenBank/DDBJ databases">
        <title>Phylogenetic study on the rhizospheric bacterium Ochrobactrum sp. A44.</title>
        <authorList>
            <person name="Krzyzanowska D.M."/>
            <person name="Ossowicki A."/>
            <person name="Rajewska M."/>
            <person name="Maciag T."/>
            <person name="Kaczynski Z."/>
            <person name="Czerwicka M."/>
            <person name="Jafra S."/>
        </authorList>
    </citation>
    <scope>NUCLEOTIDE SEQUENCE [LARGE SCALE GENOMIC DNA]</scope>
    <source>
        <strain evidence="2 3">CCUG 30717</strain>
    </source>
</reference>
<name>A0A1A9FQP3_9HYPH</name>
<dbReference type="EMBL" id="PKQI01000001">
    <property type="protein sequence ID" value="NNV19683.1"/>
    <property type="molecule type" value="Genomic_DNA"/>
</dbReference>
<reference evidence="1 4" key="2">
    <citation type="submission" date="2018-11" db="EMBL/GenBank/DDBJ databases">
        <title>Genome sequencing and analysis.</title>
        <authorList>
            <person name="Huang Y.-T."/>
        </authorList>
    </citation>
    <scope>NUCLEOTIDE SEQUENCE [LARGE SCALE GENOMIC DNA]</scope>
    <source>
        <strain evidence="1 4">SHIN</strain>
    </source>
</reference>
<dbReference type="AlphaFoldDB" id="A0A1A9FQP3"/>
<dbReference type="RefSeq" id="WP_007879218.1">
    <property type="nucleotide sequence ID" value="NZ_CAXURC020000002.1"/>
</dbReference>
<dbReference type="Proteomes" id="UP000526233">
    <property type="component" value="Unassembled WGS sequence"/>
</dbReference>
<dbReference type="OrthoDB" id="8452569at2"/>
<proteinExistence type="predicted"/>
<accession>A0A1A9FQP3</accession>
<gene>
    <name evidence="2" type="ORF">CEV34_5149</name>
    <name evidence="1" type="ORF">EHE22_04455</name>
</gene>
<comment type="caution">
    <text evidence="1">The sequence shown here is derived from an EMBL/GenBank/DDBJ whole genome shotgun (WGS) entry which is preliminary data.</text>
</comment>
<dbReference type="EMBL" id="NNRM01000048">
    <property type="protein sequence ID" value="OYR21427.1"/>
    <property type="molecule type" value="Genomic_DNA"/>
</dbReference>
<dbReference type="KEGG" id="ops:A8A54_14080"/>